<dbReference type="EMBL" id="AP029264">
    <property type="protein sequence ID" value="BFF93786.1"/>
    <property type="molecule type" value="Genomic_DNA"/>
</dbReference>
<proteinExistence type="predicted"/>
<evidence type="ECO:0000256" key="2">
    <source>
        <dbReference type="SAM" id="Phobius"/>
    </source>
</evidence>
<accession>A0AAU9FDR1</accession>
<evidence type="ECO:0000256" key="1">
    <source>
        <dbReference type="SAM" id="MobiDB-lite"/>
    </source>
</evidence>
<feature type="compositionally biased region" description="Polar residues" evidence="1">
    <location>
        <begin position="1"/>
        <end position="26"/>
    </location>
</feature>
<protein>
    <submittedName>
        <fullName evidence="3">Uncharacterized protein</fullName>
    </submittedName>
</protein>
<evidence type="ECO:0000313" key="4">
    <source>
        <dbReference type="Proteomes" id="UP001500889"/>
    </source>
</evidence>
<name>A0AAU9FDR1_DROMD</name>
<feature type="transmembrane region" description="Helical" evidence="2">
    <location>
        <begin position="271"/>
        <end position="287"/>
    </location>
</feature>
<dbReference type="AlphaFoldDB" id="A0AAU9FDR1"/>
<feature type="transmembrane region" description="Helical" evidence="2">
    <location>
        <begin position="244"/>
        <end position="265"/>
    </location>
</feature>
<dbReference type="Proteomes" id="UP001500889">
    <property type="component" value="Chromosome U"/>
</dbReference>
<feature type="transmembrane region" description="Helical" evidence="2">
    <location>
        <begin position="126"/>
        <end position="149"/>
    </location>
</feature>
<gene>
    <name evidence="3" type="ORF">DMAD_11569</name>
</gene>
<keyword evidence="4" id="KW-1185">Reference proteome</keyword>
<keyword evidence="2" id="KW-0472">Membrane</keyword>
<organism evidence="3 4">
    <name type="scientific">Drosophila madeirensis</name>
    <name type="common">Fruit fly</name>
    <dbReference type="NCBI Taxonomy" id="30013"/>
    <lineage>
        <taxon>Eukaryota</taxon>
        <taxon>Metazoa</taxon>
        <taxon>Ecdysozoa</taxon>
        <taxon>Arthropoda</taxon>
        <taxon>Hexapoda</taxon>
        <taxon>Insecta</taxon>
        <taxon>Pterygota</taxon>
        <taxon>Neoptera</taxon>
        <taxon>Endopterygota</taxon>
        <taxon>Diptera</taxon>
        <taxon>Brachycera</taxon>
        <taxon>Muscomorpha</taxon>
        <taxon>Ephydroidea</taxon>
        <taxon>Drosophilidae</taxon>
        <taxon>Drosophila</taxon>
        <taxon>Sophophora</taxon>
    </lineage>
</organism>
<keyword evidence="2" id="KW-1133">Transmembrane helix</keyword>
<sequence>MSSNKNKSVSSPFPQRVSTAQQTDLTSRPDEYDDDSVFDPHTPSPHEDILYDDDPYNNEPYRSPEELRTYDEINYPEEIRERSVNPYRDTLYEIQTETVYVDTGPEQPKTILTGARGPSRLAFRCYVYILIIAQVGLASMQWMFATYAWKPMLQPIERNMNLLLLFLAWLNLTLGFFGFRRLQFTFPLNWIIFVCIFESLTLAVMCLSASELTLTWPYLVAGILVLFIYTLLGLWVPRMLTADLWILIFVSITVLSVSIITLAAALAMHHYVPLSLCLIIFGPWAMYNSQKVHVKKRSGFTTHQYLDAAAKVYINFAMTVGCIVCMSHMSIYYLEADECRNKWFCPRQSMMP</sequence>
<feature type="transmembrane region" description="Helical" evidence="2">
    <location>
        <begin position="216"/>
        <end position="237"/>
    </location>
</feature>
<keyword evidence="2" id="KW-0812">Transmembrane</keyword>
<reference evidence="3 4" key="1">
    <citation type="submission" date="2024-02" db="EMBL/GenBank/DDBJ databases">
        <title>A chromosome-level genome assembly of Drosophila madeirensis, a fruit fly species endemic to Madeira island.</title>
        <authorList>
            <person name="Tomihara K."/>
            <person name="Llopart A."/>
            <person name="Yamamoto D."/>
        </authorList>
    </citation>
    <scope>NUCLEOTIDE SEQUENCE [LARGE SCALE GENOMIC DNA]</scope>
    <source>
        <strain evidence="3 4">RF1</strain>
    </source>
</reference>
<feature type="transmembrane region" description="Helical" evidence="2">
    <location>
        <begin position="191"/>
        <end position="210"/>
    </location>
</feature>
<feature type="region of interest" description="Disordered" evidence="1">
    <location>
        <begin position="1"/>
        <end position="73"/>
    </location>
</feature>
<evidence type="ECO:0000313" key="3">
    <source>
        <dbReference type="EMBL" id="BFF93786.1"/>
    </source>
</evidence>
<feature type="compositionally biased region" description="Basic and acidic residues" evidence="1">
    <location>
        <begin position="62"/>
        <end position="73"/>
    </location>
</feature>
<feature type="transmembrane region" description="Helical" evidence="2">
    <location>
        <begin position="161"/>
        <end position="179"/>
    </location>
</feature>
<feature type="transmembrane region" description="Helical" evidence="2">
    <location>
        <begin position="312"/>
        <end position="334"/>
    </location>
</feature>